<comment type="caution">
    <text evidence="2">The sequence shown here is derived from an EMBL/GenBank/DDBJ whole genome shotgun (WGS) entry which is preliminary data.</text>
</comment>
<accession>A0A5D4S0I5</accession>
<name>A0A5D4S0I5_9BACI</name>
<dbReference type="Proteomes" id="UP000322997">
    <property type="component" value="Unassembled WGS sequence"/>
</dbReference>
<dbReference type="Pfam" id="PF04519">
    <property type="entry name" value="Bactofilin"/>
    <property type="match status" value="1"/>
</dbReference>
<evidence type="ECO:0000256" key="1">
    <source>
        <dbReference type="ARBA" id="ARBA00044755"/>
    </source>
</evidence>
<evidence type="ECO:0000313" key="3">
    <source>
        <dbReference type="Proteomes" id="UP000322997"/>
    </source>
</evidence>
<evidence type="ECO:0000313" key="2">
    <source>
        <dbReference type="EMBL" id="TYS55362.1"/>
    </source>
</evidence>
<dbReference type="InterPro" id="IPR007607">
    <property type="entry name" value="BacA/B"/>
</dbReference>
<dbReference type="PANTHER" id="PTHR35024:SF4">
    <property type="entry name" value="POLYMER-FORMING CYTOSKELETAL PROTEIN"/>
    <property type="match status" value="1"/>
</dbReference>
<dbReference type="AlphaFoldDB" id="A0A5D4S0I5"/>
<comment type="similarity">
    <text evidence="1">Belongs to the bactofilin family.</text>
</comment>
<protein>
    <submittedName>
        <fullName evidence="2">Cell shape determination protein CcmA</fullName>
    </submittedName>
</protein>
<sequence length="263" mass="28062">MMSAAQTKLYDLKISGSGTSGGGTFKDVKISGSGKIHGDLSCKDFHMSGSGKVDGKVDAEHMKTSGSSVFSGDIQTGTFTVSGSSKCNGNLTAQEVDISGSMKIAGDLLAQTLESSGACKVDGKLQGQSLETSGSLKVGKDCEVESFTSSGSVHIDGLLNADKIDIKLHHHSTIKEIGGETVVVKQSRTGKFFKQVVNFFTQKDEFLHCDLIEGDLITLENTKAKLVRGKHIIIGENCEIDHVEYSHELDTKENAKVERSTKI</sequence>
<reference evidence="2 3" key="1">
    <citation type="submission" date="2019-08" db="EMBL/GenBank/DDBJ databases">
        <title>Bacillus genomes from the desert of Cuatro Cienegas, Coahuila.</title>
        <authorList>
            <person name="Olmedo-Alvarez G."/>
        </authorList>
    </citation>
    <scope>NUCLEOTIDE SEQUENCE [LARGE SCALE GENOMIC DNA]</scope>
    <source>
        <strain evidence="2 3">CH108_3D</strain>
    </source>
</reference>
<organism evidence="2 3">
    <name type="scientific">Rossellomorea marisflavi</name>
    <dbReference type="NCBI Taxonomy" id="189381"/>
    <lineage>
        <taxon>Bacteria</taxon>
        <taxon>Bacillati</taxon>
        <taxon>Bacillota</taxon>
        <taxon>Bacilli</taxon>
        <taxon>Bacillales</taxon>
        <taxon>Bacillaceae</taxon>
        <taxon>Rossellomorea</taxon>
    </lineage>
</organism>
<gene>
    <name evidence="2" type="ORF">FZC83_10515</name>
</gene>
<proteinExistence type="inferred from homology"/>
<dbReference type="Gene3D" id="2.160.20.120">
    <property type="match status" value="1"/>
</dbReference>
<dbReference type="PANTHER" id="PTHR35024">
    <property type="entry name" value="HYPOTHETICAL CYTOSOLIC PROTEIN"/>
    <property type="match status" value="1"/>
</dbReference>
<dbReference type="EMBL" id="VTEQ01000002">
    <property type="protein sequence ID" value="TYS55362.1"/>
    <property type="molecule type" value="Genomic_DNA"/>
</dbReference>